<dbReference type="CDD" id="cd04301">
    <property type="entry name" value="NAT_SF"/>
    <property type="match status" value="1"/>
</dbReference>
<gene>
    <name evidence="5" type="ORF">KZ829_09810</name>
</gene>
<dbReference type="Pfam" id="PF00583">
    <property type="entry name" value="Acetyltransf_1"/>
    <property type="match status" value="2"/>
</dbReference>
<proteinExistence type="predicted"/>
<reference evidence="5 6" key="1">
    <citation type="journal article" date="2013" name="Antonie Van Leeuwenhoek">
        <title>Actinoplanes hulinensis sp. nov., a novel actinomycete isolated from soybean root (Glycine max (L.) Merr).</title>
        <authorList>
            <person name="Shen Y."/>
            <person name="Liu C."/>
            <person name="Wang X."/>
            <person name="Zhao J."/>
            <person name="Jia F."/>
            <person name="Zhang Y."/>
            <person name="Wang L."/>
            <person name="Yang D."/>
            <person name="Xiang W."/>
        </authorList>
    </citation>
    <scope>NUCLEOTIDE SEQUENCE [LARGE SCALE GENOMIC DNA]</scope>
    <source>
        <strain evidence="5 6">NEAU-M9</strain>
    </source>
</reference>
<dbReference type="InterPro" id="IPR000182">
    <property type="entry name" value="GNAT_dom"/>
</dbReference>
<keyword evidence="1" id="KW-0808">Transferase</keyword>
<evidence type="ECO:0000256" key="3">
    <source>
        <dbReference type="SAM" id="MobiDB-lite"/>
    </source>
</evidence>
<feature type="region of interest" description="Disordered" evidence="3">
    <location>
        <begin position="124"/>
        <end position="168"/>
    </location>
</feature>
<feature type="domain" description="N-acetyltransferase" evidence="4">
    <location>
        <begin position="244"/>
        <end position="382"/>
    </location>
</feature>
<dbReference type="InterPro" id="IPR050832">
    <property type="entry name" value="Bact_Acetyltransf"/>
</dbReference>
<name>A0ABS7B069_9ACTN</name>
<dbReference type="Proteomes" id="UP001519863">
    <property type="component" value="Unassembled WGS sequence"/>
</dbReference>
<evidence type="ECO:0000256" key="2">
    <source>
        <dbReference type="ARBA" id="ARBA00023315"/>
    </source>
</evidence>
<keyword evidence="2" id="KW-0012">Acyltransferase</keyword>
<feature type="domain" description="N-acetyltransferase" evidence="4">
    <location>
        <begin position="17"/>
        <end position="177"/>
    </location>
</feature>
<accession>A0ABS7B069</accession>
<dbReference type="PANTHER" id="PTHR43877">
    <property type="entry name" value="AMINOALKYLPHOSPHONATE N-ACETYLTRANSFERASE-RELATED-RELATED"/>
    <property type="match status" value="1"/>
</dbReference>
<evidence type="ECO:0000256" key="1">
    <source>
        <dbReference type="ARBA" id="ARBA00022679"/>
    </source>
</evidence>
<comment type="caution">
    <text evidence="5">The sequence shown here is derived from an EMBL/GenBank/DDBJ whole genome shotgun (WGS) entry which is preliminary data.</text>
</comment>
<dbReference type="EMBL" id="JAHXZI010000004">
    <property type="protein sequence ID" value="MBW6434031.1"/>
    <property type="molecule type" value="Genomic_DNA"/>
</dbReference>
<evidence type="ECO:0000313" key="6">
    <source>
        <dbReference type="Proteomes" id="UP001519863"/>
    </source>
</evidence>
<organism evidence="5 6">
    <name type="scientific">Actinoplanes hulinensis</name>
    <dbReference type="NCBI Taxonomy" id="1144547"/>
    <lineage>
        <taxon>Bacteria</taxon>
        <taxon>Bacillati</taxon>
        <taxon>Actinomycetota</taxon>
        <taxon>Actinomycetes</taxon>
        <taxon>Micromonosporales</taxon>
        <taxon>Micromonosporaceae</taxon>
        <taxon>Actinoplanes</taxon>
    </lineage>
</organism>
<dbReference type="SUPFAM" id="SSF55729">
    <property type="entry name" value="Acyl-CoA N-acyltransferases (Nat)"/>
    <property type="match status" value="2"/>
</dbReference>
<evidence type="ECO:0000313" key="5">
    <source>
        <dbReference type="EMBL" id="MBW6434031.1"/>
    </source>
</evidence>
<dbReference type="Gene3D" id="3.40.630.30">
    <property type="match status" value="1"/>
</dbReference>
<feature type="compositionally biased region" description="Gly residues" evidence="3">
    <location>
        <begin position="146"/>
        <end position="167"/>
    </location>
</feature>
<dbReference type="PROSITE" id="PS51186">
    <property type="entry name" value="GNAT"/>
    <property type="match status" value="2"/>
</dbReference>
<protein>
    <submittedName>
        <fullName evidence="5">GNAT family N-acetyltransferase</fullName>
    </submittedName>
</protein>
<dbReference type="InterPro" id="IPR016181">
    <property type="entry name" value="Acyl_CoA_acyltransferase"/>
</dbReference>
<keyword evidence="6" id="KW-1185">Reference proteome</keyword>
<evidence type="ECO:0000259" key="4">
    <source>
        <dbReference type="PROSITE" id="PS51186"/>
    </source>
</evidence>
<sequence>MTAVPEVPGVTLPAQAGRFRAVAEGETPEAEIAGLVERCWAADGGLPLVVEPWFLRGRWFAPGTMRFVVRADDGALIGAAAVRPATDGPVITGLVDPAFRSRGIGGHLLDTALAAAWAETLGSRPHSGADGALSPVDPGAAPAALSGGGGFPGPEGGGPLEGGGGGHDVTVESEGLTAGAEELFAARGLRRYFAEDVMRIGLGAEAVGSGAEAVGSGAEAAGLGAEAVGSGSAEPAVIRWPDGTELVEWSPGTAGRFHAVYAAAFRERSGFPDPPAAEWIADNTEDDDFRPAWSLLAVLPGIGDAGFVTAADGWIVQVGVLPAARGAGLGGALVQESLRRMTGAGAGEAWLCVNVDNPAGGLYRRLGFREHGRRARYRTWLD</sequence>
<dbReference type="RefSeq" id="WP_220143519.1">
    <property type="nucleotide sequence ID" value="NZ_JAHXZI010000004.1"/>
</dbReference>